<dbReference type="RefSeq" id="WP_144068760.1">
    <property type="nucleotide sequence ID" value="NZ_CP041636.1"/>
</dbReference>
<organism evidence="3 4">
    <name type="scientific">Ferrovibrio terrae</name>
    <dbReference type="NCBI Taxonomy" id="2594003"/>
    <lineage>
        <taxon>Bacteria</taxon>
        <taxon>Pseudomonadati</taxon>
        <taxon>Pseudomonadota</taxon>
        <taxon>Alphaproteobacteria</taxon>
        <taxon>Rhodospirillales</taxon>
        <taxon>Rhodospirillaceae</taxon>
        <taxon>Ferrovibrio</taxon>
    </lineage>
</organism>
<dbReference type="PANTHER" id="PTHR47495">
    <property type="entry name" value="ALDEHYDE DEHYDROGENASE"/>
    <property type="match status" value="1"/>
</dbReference>
<dbReference type="KEGG" id="fer:FNB15_11095"/>
<feature type="transmembrane region" description="Helical" evidence="1">
    <location>
        <begin position="21"/>
        <end position="39"/>
    </location>
</feature>
<dbReference type="InterPro" id="IPR019546">
    <property type="entry name" value="TAT_signal_bac_arc"/>
</dbReference>
<sequence>MTDQTKIKLAQKAIVSSRRRFLQGAGAASVGLVVGFHWAPRHAMAQKAAAAEPKLINAFIRIAPDNTVTVLSKHLEMGQGTYTGLATIVAEELDADWKQMRTEGAPADVKLYANLAFGMQGTGGSTAMANSWDQLRKAGATACAMLVQAAAEDWKVPAREITVAKGVVSHASGKKATFGQLAARAATIAPPADVPLKDPAKFTLIGKDVPRLDARAKSNGTAQYTIDVKLPGQLTALLQRAPLFGATVKSFDAGKAKAVPGVVDVVQISNGVAVVAKNFWAAKLGREALEIQWDDSRAEKRSTDEVMAEYKELAKKPGLPARKEGDVDAAFVKAAKVIEASYDFPYLAHAPMEPLDCVVKLEADKVEIWAGDQFQTVDQGNAAHVLGFKPEQVKINTLYAGGSFGRRATMQSDYIVEGVEIAKAMAAKGSNSGAPVRLVWTREDDIQGGRYRPMYHHVLKAGVDDKGDIIAWQHRIVGQSIMAGTAFEQFMVKDGIDATSVEGASNLPYAIPNMSVELHTTKTGVPVLWWRSVGSTHTAFATEVFLDEIANATSQDPVALRRKLLARHPRHLGVLNLAAEKAGWGKPLPAGKVRGIAVHESFASFVAEVAEVALQPDGSWKVEKIVAAVDCGTPINPNIIRAQMESGIGYGLSATIKPGISLAKGGAVEQSNFHDYEVLRIHEMPKVEVHIVPSKEKPTGIGEPGTPPVAPAVANALMSGTKMVFRALPLPATATKSA</sequence>
<dbReference type="SMART" id="SM01008">
    <property type="entry name" value="Ald_Xan_dh_C"/>
    <property type="match status" value="1"/>
</dbReference>
<keyword evidence="1" id="KW-1133">Transmembrane helix</keyword>
<dbReference type="Gene3D" id="3.30.365.10">
    <property type="entry name" value="Aldehyde oxidase/xanthine dehydrogenase, molybdopterin binding domain"/>
    <property type="match status" value="4"/>
</dbReference>
<accession>A0A516H1X6</accession>
<dbReference type="PROSITE" id="PS51318">
    <property type="entry name" value="TAT"/>
    <property type="match status" value="1"/>
</dbReference>
<keyword evidence="1" id="KW-0812">Transmembrane</keyword>
<dbReference type="OrthoDB" id="9767994at2"/>
<reference evidence="3 4" key="1">
    <citation type="submission" date="2019-07" db="EMBL/GenBank/DDBJ databases">
        <title>Genome sequencing for Ferrovibrio sp. K5.</title>
        <authorList>
            <person name="Park S.-J."/>
        </authorList>
    </citation>
    <scope>NUCLEOTIDE SEQUENCE [LARGE SCALE GENOMIC DNA]</scope>
    <source>
        <strain evidence="3 4">K5</strain>
    </source>
</reference>
<protein>
    <submittedName>
        <fullName evidence="3">Xanthine dehydrogenase family protein molybdopterin-binding subunit</fullName>
    </submittedName>
</protein>
<dbReference type="InterPro" id="IPR012368">
    <property type="entry name" value="OxRdtase_Mopterin-bd_su_IorB"/>
</dbReference>
<feature type="domain" description="Aldehyde oxidase/xanthine dehydrogenase a/b hammerhead" evidence="2">
    <location>
        <begin position="219"/>
        <end position="297"/>
    </location>
</feature>
<evidence type="ECO:0000256" key="1">
    <source>
        <dbReference type="SAM" id="Phobius"/>
    </source>
</evidence>
<dbReference type="PANTHER" id="PTHR47495:SF2">
    <property type="entry name" value="ALDEHYDE DEHYDROGENASE"/>
    <property type="match status" value="1"/>
</dbReference>
<proteinExistence type="predicted"/>
<dbReference type="InterPro" id="IPR000674">
    <property type="entry name" value="Ald_Oxase/Xan_DH_a/b"/>
</dbReference>
<evidence type="ECO:0000313" key="3">
    <source>
        <dbReference type="EMBL" id="QDO97779.1"/>
    </source>
</evidence>
<name>A0A516H1X6_9PROT</name>
<dbReference type="InterPro" id="IPR046867">
    <property type="entry name" value="AldOxase/xan_DH_MoCoBD2"/>
</dbReference>
<keyword evidence="4" id="KW-1185">Reference proteome</keyword>
<keyword evidence="1" id="KW-0472">Membrane</keyword>
<dbReference type="InterPro" id="IPR008274">
    <property type="entry name" value="AldOxase/xan_DH_MoCoBD1"/>
</dbReference>
<dbReference type="Pfam" id="PF02738">
    <property type="entry name" value="MoCoBD_1"/>
    <property type="match status" value="1"/>
</dbReference>
<dbReference type="AlphaFoldDB" id="A0A516H1X6"/>
<gene>
    <name evidence="3" type="ORF">FNB15_11095</name>
</gene>
<dbReference type="NCBIfam" id="TIGR01409">
    <property type="entry name" value="TAT_signal_seq"/>
    <property type="match status" value="1"/>
</dbReference>
<dbReference type="InterPro" id="IPR006311">
    <property type="entry name" value="TAT_signal"/>
</dbReference>
<dbReference type="Gene3D" id="3.90.1170.50">
    <property type="entry name" value="Aldehyde oxidase/xanthine dehydrogenase, a/b hammerhead"/>
    <property type="match status" value="1"/>
</dbReference>
<dbReference type="SUPFAM" id="SSF56003">
    <property type="entry name" value="Molybdenum cofactor-binding domain"/>
    <property type="match status" value="2"/>
</dbReference>
<evidence type="ECO:0000259" key="2">
    <source>
        <dbReference type="SMART" id="SM01008"/>
    </source>
</evidence>
<dbReference type="PIRSF" id="PIRSF036389">
    <property type="entry name" value="IOR_B"/>
    <property type="match status" value="1"/>
</dbReference>
<dbReference type="GO" id="GO:0016491">
    <property type="term" value="F:oxidoreductase activity"/>
    <property type="evidence" value="ECO:0007669"/>
    <property type="project" value="InterPro"/>
</dbReference>
<dbReference type="Proteomes" id="UP000317496">
    <property type="component" value="Chromosome"/>
</dbReference>
<dbReference type="InterPro" id="IPR052516">
    <property type="entry name" value="N-heterocyclic_Hydroxylase"/>
</dbReference>
<dbReference type="Pfam" id="PF20256">
    <property type="entry name" value="MoCoBD_2"/>
    <property type="match status" value="2"/>
</dbReference>
<dbReference type="EMBL" id="CP041636">
    <property type="protein sequence ID" value="QDO97779.1"/>
    <property type="molecule type" value="Genomic_DNA"/>
</dbReference>
<dbReference type="InterPro" id="IPR037165">
    <property type="entry name" value="AldOxase/xan_DH_Mopterin-bd_sf"/>
</dbReference>
<evidence type="ECO:0000313" key="4">
    <source>
        <dbReference type="Proteomes" id="UP000317496"/>
    </source>
</evidence>